<organism evidence="1 2">
    <name type="scientific">Sphingobacterium alkalisoli</name>
    <dbReference type="NCBI Taxonomy" id="1874115"/>
    <lineage>
        <taxon>Bacteria</taxon>
        <taxon>Pseudomonadati</taxon>
        <taxon>Bacteroidota</taxon>
        <taxon>Sphingobacteriia</taxon>
        <taxon>Sphingobacteriales</taxon>
        <taxon>Sphingobacteriaceae</taxon>
        <taxon>Sphingobacterium</taxon>
    </lineage>
</organism>
<protein>
    <submittedName>
        <fullName evidence="1">ParM/StbA family protein</fullName>
    </submittedName>
</protein>
<dbReference type="Gene3D" id="3.30.420.40">
    <property type="match status" value="2"/>
</dbReference>
<dbReference type="SUPFAM" id="SSF53067">
    <property type="entry name" value="Actin-like ATPase domain"/>
    <property type="match status" value="1"/>
</dbReference>
<accession>A0A4U0GN22</accession>
<dbReference type="InterPro" id="IPR043129">
    <property type="entry name" value="ATPase_NBD"/>
</dbReference>
<dbReference type="Proteomes" id="UP000309872">
    <property type="component" value="Unassembled WGS sequence"/>
</dbReference>
<dbReference type="AlphaFoldDB" id="A0A4U0GN22"/>
<sequence>MYDIQSFSSLLQAPSVMFPASAPMPLLNGMKGRPNLKQGNLIQPEVAEQVDDTNAHASDLVHQLVVLAAPILATRQTVSPLVVTLGFPSNTYHTYKESASAQLMGKHVVELSNNDAEIDEVEIVEINIARVEVLPMIVSCMIALRKGPDQVSGSFAVLSLGFGTVETGLSTDNGVVTSATSSIPGLHRAVNLVRSQLEKDYDVRLDNLQQLDEAFQEGYIYINSKLIDLRAIRKQALETYYEEVVSPALQSVLNDKSLQIAKRLYLCGGGAYYADLIACFTAEFATKAAVHVVDKPELVASKGYLLNSLRFATDALEQAVGLDMGAIATRVATF</sequence>
<name>A0A4U0GN22_9SPHI</name>
<proteinExistence type="predicted"/>
<gene>
    <name evidence="1" type="ORF">FAZ19_23135</name>
</gene>
<dbReference type="RefSeq" id="WP_136823153.1">
    <property type="nucleotide sequence ID" value="NZ_BMJX01000012.1"/>
</dbReference>
<keyword evidence="2" id="KW-1185">Reference proteome</keyword>
<reference evidence="1 2" key="1">
    <citation type="submission" date="2019-04" db="EMBL/GenBank/DDBJ databases">
        <title>Sphingobacterium olei sp. nov., isolated from oil-contaminated soil.</title>
        <authorList>
            <person name="Liu B."/>
        </authorList>
    </citation>
    <scope>NUCLEOTIDE SEQUENCE [LARGE SCALE GENOMIC DNA]</scope>
    <source>
        <strain evidence="1 2">Y3L14</strain>
    </source>
</reference>
<comment type="caution">
    <text evidence="1">The sequence shown here is derived from an EMBL/GenBank/DDBJ whole genome shotgun (WGS) entry which is preliminary data.</text>
</comment>
<dbReference type="OrthoDB" id="627216at2"/>
<dbReference type="EMBL" id="SUKA01000012">
    <property type="protein sequence ID" value="TJY60148.1"/>
    <property type="molecule type" value="Genomic_DNA"/>
</dbReference>
<evidence type="ECO:0000313" key="1">
    <source>
        <dbReference type="EMBL" id="TJY60148.1"/>
    </source>
</evidence>
<evidence type="ECO:0000313" key="2">
    <source>
        <dbReference type="Proteomes" id="UP000309872"/>
    </source>
</evidence>